<accession>A0A2A6DYV8</accession>
<evidence type="ECO:0000313" key="2">
    <source>
        <dbReference type="Proteomes" id="UP000243688"/>
    </source>
</evidence>
<organism evidence="1 2">
    <name type="scientific">Candidatus Reconcilbacillus cellulovorans</name>
    <dbReference type="NCBI Taxonomy" id="1906605"/>
    <lineage>
        <taxon>Bacteria</taxon>
        <taxon>Bacillati</taxon>
        <taxon>Bacillota</taxon>
        <taxon>Bacilli</taxon>
        <taxon>Bacillales</taxon>
        <taxon>Paenibacillaceae</taxon>
        <taxon>Candidatus Reconcilbacillus</taxon>
    </lineage>
</organism>
<dbReference type="EMBL" id="MOXJ01000023">
    <property type="protein sequence ID" value="PDO09944.1"/>
    <property type="molecule type" value="Genomic_DNA"/>
</dbReference>
<proteinExistence type="predicted"/>
<dbReference type="AlphaFoldDB" id="A0A2A6DYV8"/>
<comment type="caution">
    <text evidence="1">The sequence shown here is derived from an EMBL/GenBank/DDBJ whole genome shotgun (WGS) entry which is preliminary data.</text>
</comment>
<protein>
    <submittedName>
        <fullName evidence="1">Uncharacterized protein</fullName>
    </submittedName>
</protein>
<dbReference type="Proteomes" id="UP000243688">
    <property type="component" value="Unassembled WGS sequence"/>
</dbReference>
<gene>
    <name evidence="1" type="ORF">BLM47_09880</name>
</gene>
<evidence type="ECO:0000313" key="1">
    <source>
        <dbReference type="EMBL" id="PDO09944.1"/>
    </source>
</evidence>
<name>A0A2A6DYV8_9BACL</name>
<reference evidence="1 2" key="1">
    <citation type="submission" date="2016-12" db="EMBL/GenBank/DDBJ databases">
        <title>Candidatus Reconcilibacillus cellulovorans genome.</title>
        <authorList>
            <person name="Kolinko S."/>
            <person name="Wu Y.-W."/>
            <person name="Tachea F."/>
            <person name="Denzel E."/>
            <person name="Hiras J."/>
            <person name="Baecker N."/>
            <person name="Chan L.J."/>
            <person name="Eichorst S.A."/>
            <person name="Frey D."/>
            <person name="Adams P.D."/>
            <person name="Pray T."/>
            <person name="Tanjore D."/>
            <person name="Petzold C.J."/>
            <person name="Gladden J.M."/>
            <person name="Simmons B.A."/>
            <person name="Singer S.W."/>
        </authorList>
    </citation>
    <scope>NUCLEOTIDE SEQUENCE [LARGE SCALE GENOMIC DNA]</scope>
    <source>
        <strain evidence="1">JTherm</strain>
    </source>
</reference>
<sequence length="63" mass="6997">MKFPIIADPWMGIDLYSSVTITFQPAGFVVKCYTLDLGKVWVGVATWGFHVSEVKSKAGEMDK</sequence>